<feature type="non-terminal residue" evidence="1">
    <location>
        <position position="1"/>
    </location>
</feature>
<evidence type="ECO:0000313" key="1">
    <source>
        <dbReference type="EMBL" id="NWJ43786.1"/>
    </source>
</evidence>
<comment type="caution">
    <text evidence="1">The sequence shown here is derived from an EMBL/GenBank/DDBJ whole genome shotgun (WGS) entry which is preliminary data.</text>
</comment>
<organism evidence="1 2">
    <name type="scientific">Marine Group I thaumarchaeote</name>
    <dbReference type="NCBI Taxonomy" id="2511932"/>
    <lineage>
        <taxon>Archaea</taxon>
        <taxon>Nitrososphaerota</taxon>
        <taxon>Marine Group I</taxon>
    </lineage>
</organism>
<protein>
    <submittedName>
        <fullName evidence="1">Uncharacterized protein</fullName>
    </submittedName>
</protein>
<dbReference type="Proteomes" id="UP000523105">
    <property type="component" value="Unassembled WGS sequence"/>
</dbReference>
<name>A0A7K4MS96_9ARCH</name>
<proteinExistence type="predicted"/>
<dbReference type="EMBL" id="JACASV010000055">
    <property type="protein sequence ID" value="NWJ43786.1"/>
    <property type="molecule type" value="Genomic_DNA"/>
</dbReference>
<evidence type="ECO:0000313" key="2">
    <source>
        <dbReference type="Proteomes" id="UP000523105"/>
    </source>
</evidence>
<dbReference type="AlphaFoldDB" id="A0A7K4MS96"/>
<accession>A0A7K4MS96</accession>
<sequence>AIGSGYTSVPTVAFSGGGGTGAAGTAVLATGGTGYRTNVGTAQAGAATAITLASGASAVDDYYNLMTVYISSGTGNGQFKTITDYVGSTKVATVSTWATNPDNTSVYEVMPAVTIATSEGSGATARVSSITSGAINKVAMVTNGTLYRSGTATITSGSGTNAILSARIGPVGGHGKDAVSELGGAFIMVNSRLIGNDGSDFPVGDDFRKVHLLINPL</sequence>
<reference evidence="1 2" key="1">
    <citation type="journal article" date="2019" name="Environ. Microbiol.">
        <title>Genomics insights into ecotype formation of ammonia-oxidizing archaea in the deep ocean.</title>
        <authorList>
            <person name="Wang Y."/>
            <person name="Huang J.M."/>
            <person name="Cui G.J."/>
            <person name="Nunoura T."/>
            <person name="Takaki Y."/>
            <person name="Li W.L."/>
            <person name="Li J."/>
            <person name="Gao Z.M."/>
            <person name="Takai K."/>
            <person name="Zhang A.Q."/>
            <person name="Stepanauskas R."/>
        </authorList>
    </citation>
    <scope>NUCLEOTIDE SEQUENCE [LARGE SCALE GENOMIC DNA]</scope>
    <source>
        <strain evidence="1 2">L15b</strain>
    </source>
</reference>
<gene>
    <name evidence="1" type="ORF">HX837_06265</name>
</gene>